<dbReference type="InterPro" id="IPR001878">
    <property type="entry name" value="Znf_CCHC"/>
</dbReference>
<dbReference type="AlphaFoldDB" id="M5C4G8"/>
<evidence type="ECO:0000256" key="2">
    <source>
        <dbReference type="PROSITE-ProRule" id="PRU00047"/>
    </source>
</evidence>
<dbReference type="SUPFAM" id="SSF57756">
    <property type="entry name" value="Retrovirus zinc finger-like domains"/>
    <property type="match status" value="1"/>
</dbReference>
<dbReference type="EMBL" id="CAOJ01012361">
    <property type="protein sequence ID" value="CCO33935.1"/>
    <property type="molecule type" value="Genomic_DNA"/>
</dbReference>
<keyword evidence="8" id="KW-1185">Reference proteome</keyword>
<name>M5C4G8_THACB</name>
<reference evidence="5" key="1">
    <citation type="submission" date="2012-10" db="EMBL/GenBank/DDBJ databases">
        <authorList>
            <person name="Jelonek L."/>
        </authorList>
    </citation>
    <scope>NUCLEOTIDE SEQUENCE</scope>
    <source>
        <strain evidence="5">Isolate 7/3/14</strain>
    </source>
</reference>
<evidence type="ECO:0000256" key="3">
    <source>
        <dbReference type="SAM" id="MobiDB-lite"/>
    </source>
</evidence>
<evidence type="ECO:0000313" key="8">
    <source>
        <dbReference type="Proteomes" id="UP000059188"/>
    </source>
</evidence>
<evidence type="ECO:0000313" key="5">
    <source>
        <dbReference type="EMBL" id="CCO33935.1"/>
    </source>
</evidence>
<accession>M5C4G8</accession>
<feature type="region of interest" description="Disordered" evidence="3">
    <location>
        <begin position="89"/>
        <end position="112"/>
    </location>
</feature>
<evidence type="ECO:0000256" key="1">
    <source>
        <dbReference type="ARBA" id="ARBA00022664"/>
    </source>
</evidence>
<keyword evidence="2" id="KW-0863">Zinc-finger</keyword>
<dbReference type="EMBL" id="LN679714">
    <property type="protein sequence ID" value="CEL62130.1"/>
    <property type="molecule type" value="Genomic_DNA"/>
</dbReference>
<dbReference type="InterPro" id="IPR036875">
    <property type="entry name" value="Znf_CCHC_sf"/>
</dbReference>
<evidence type="ECO:0000313" key="6">
    <source>
        <dbReference type="EMBL" id="CEL62130.1"/>
    </source>
</evidence>
<sequence length="112" mass="12116">MVSTLQEGTNPNNPNHWYQALSTTWECLQAVCANEETFVAKQAMATSNTLLSCNCFVCNNAGHHAQDCPTLSPEERACCQEKAQKRKESQAAGNRPAGGTNDFAAQLAQLQA</sequence>
<evidence type="ECO:0000313" key="7">
    <source>
        <dbReference type="Proteomes" id="UP000012065"/>
    </source>
</evidence>
<keyword evidence="2" id="KW-0479">Metal-binding</keyword>
<organism evidence="5 7">
    <name type="scientific">Thanatephorus cucumeris (strain AG1-IB / isolate 7/3/14)</name>
    <name type="common">Lettuce bottom rot fungus</name>
    <name type="synonym">Rhizoctonia solani</name>
    <dbReference type="NCBI Taxonomy" id="1108050"/>
    <lineage>
        <taxon>Eukaryota</taxon>
        <taxon>Fungi</taxon>
        <taxon>Dikarya</taxon>
        <taxon>Basidiomycota</taxon>
        <taxon>Agaricomycotina</taxon>
        <taxon>Agaricomycetes</taxon>
        <taxon>Cantharellales</taxon>
        <taxon>Ceratobasidiaceae</taxon>
        <taxon>Rhizoctonia</taxon>
        <taxon>Rhizoctonia solani AG-1</taxon>
    </lineage>
</organism>
<reference evidence="5 7" key="2">
    <citation type="journal article" date="2013" name="J. Biotechnol.">
        <title>Establishment and interpretation of the genome sequence of the phytopathogenic fungus Rhizoctonia solani AG1-IB isolate 7/3/14.</title>
        <authorList>
            <person name="Wibberg D.W."/>
            <person name="Jelonek L.J."/>
            <person name="Rupp O.R."/>
            <person name="Hennig M.H."/>
            <person name="Eikmeyer F.E."/>
            <person name="Goesmann A.G."/>
            <person name="Hartmann A.H."/>
            <person name="Borriss R.B."/>
            <person name="Grosch R.G."/>
            <person name="Puehler A.P."/>
            <person name="Schlueter A.S."/>
        </authorList>
    </citation>
    <scope>NUCLEOTIDE SEQUENCE [LARGE SCALE GENOMIC DNA]</scope>
    <source>
        <strain evidence="7">AG1-IB / isolate 7/3/14</strain>
        <strain evidence="5">Isolate 7/3/14</strain>
    </source>
</reference>
<dbReference type="HOGENOM" id="CLU_2147582_0_0_1"/>
<dbReference type="Proteomes" id="UP000059188">
    <property type="component" value="Unassembled WGS sequence"/>
</dbReference>
<protein>
    <recommendedName>
        <fullName evidence="4">CCHC-type domain-containing protein</fullName>
    </recommendedName>
</protein>
<feature type="domain" description="CCHC-type" evidence="4">
    <location>
        <begin position="55"/>
        <end position="69"/>
    </location>
</feature>
<evidence type="ECO:0000259" key="4">
    <source>
        <dbReference type="PROSITE" id="PS50158"/>
    </source>
</evidence>
<gene>
    <name evidence="5" type="ORF">BN14_08023</name>
    <name evidence="6" type="ORF">RSOLAG1IB_12505</name>
</gene>
<dbReference type="GO" id="GO:0003676">
    <property type="term" value="F:nucleic acid binding"/>
    <property type="evidence" value="ECO:0007669"/>
    <property type="project" value="InterPro"/>
</dbReference>
<dbReference type="Proteomes" id="UP000012065">
    <property type="component" value="Unassembled WGS sequence"/>
</dbReference>
<keyword evidence="2" id="KW-0862">Zinc</keyword>
<keyword evidence="1" id="KW-0507">mRNA processing</keyword>
<proteinExistence type="predicted"/>
<dbReference type="PROSITE" id="PS50158">
    <property type="entry name" value="ZF_CCHC"/>
    <property type="match status" value="1"/>
</dbReference>
<dbReference type="GO" id="GO:0008270">
    <property type="term" value="F:zinc ion binding"/>
    <property type="evidence" value="ECO:0007669"/>
    <property type="project" value="UniProtKB-KW"/>
</dbReference>
<dbReference type="GO" id="GO:0006397">
    <property type="term" value="P:mRNA processing"/>
    <property type="evidence" value="ECO:0007669"/>
    <property type="project" value="UniProtKB-KW"/>
</dbReference>
<reference evidence="6 8" key="3">
    <citation type="submission" date="2014-11" db="EMBL/GenBank/DDBJ databases">
        <authorList>
            <person name="Wibberg Daniel"/>
        </authorList>
    </citation>
    <scope>NUCLEOTIDE SEQUENCE [LARGE SCALE GENOMIC DNA]</scope>
    <source>
        <strain evidence="6">Rhizoctonia solani AG1-IB 7/3/14</strain>
    </source>
</reference>